<dbReference type="GO" id="GO:0016491">
    <property type="term" value="F:oxidoreductase activity"/>
    <property type="evidence" value="ECO:0007669"/>
    <property type="project" value="UniProtKB-KW"/>
</dbReference>
<dbReference type="Proteomes" id="UP000466024">
    <property type="component" value="Unassembled WGS sequence"/>
</dbReference>
<evidence type="ECO:0000256" key="2">
    <source>
        <dbReference type="ARBA" id="ARBA00022490"/>
    </source>
</evidence>
<dbReference type="InterPro" id="IPR029479">
    <property type="entry name" value="Nitroreductase"/>
</dbReference>
<dbReference type="Gene3D" id="3.40.109.10">
    <property type="entry name" value="NADH Oxidase"/>
    <property type="match status" value="1"/>
</dbReference>
<evidence type="ECO:0000259" key="4">
    <source>
        <dbReference type="Pfam" id="PF00881"/>
    </source>
</evidence>
<keyword evidence="6" id="KW-1185">Reference proteome</keyword>
<accession>A0A640W9X7</accession>
<proteinExistence type="predicted"/>
<dbReference type="InterPro" id="IPR033877">
    <property type="entry name" value="Frm2/Hbn1"/>
</dbReference>
<feature type="domain" description="Nitroreductase" evidence="4">
    <location>
        <begin position="7"/>
        <end position="175"/>
    </location>
</feature>
<organism evidence="5 6">
    <name type="scientific">Salinicola corii</name>
    <dbReference type="NCBI Taxonomy" id="2606937"/>
    <lineage>
        <taxon>Bacteria</taxon>
        <taxon>Pseudomonadati</taxon>
        <taxon>Pseudomonadota</taxon>
        <taxon>Gammaproteobacteria</taxon>
        <taxon>Oceanospirillales</taxon>
        <taxon>Halomonadaceae</taxon>
        <taxon>Salinicola</taxon>
    </lineage>
</organism>
<dbReference type="GO" id="GO:0034599">
    <property type="term" value="P:cellular response to oxidative stress"/>
    <property type="evidence" value="ECO:0007669"/>
    <property type="project" value="InterPro"/>
</dbReference>
<dbReference type="RefSeq" id="WP_149438011.1">
    <property type="nucleotide sequence ID" value="NZ_VTPX01000025.1"/>
</dbReference>
<dbReference type="InterPro" id="IPR000415">
    <property type="entry name" value="Nitroreductase-like"/>
</dbReference>
<dbReference type="PANTHER" id="PTHR43035">
    <property type="entry name" value="FATTY ACID REPRESSION MUTANT PROTEIN 2-RELATED"/>
    <property type="match status" value="1"/>
</dbReference>
<dbReference type="CDD" id="cd02140">
    <property type="entry name" value="Frm2-like"/>
    <property type="match status" value="1"/>
</dbReference>
<dbReference type="SUPFAM" id="SSF55469">
    <property type="entry name" value="FMN-dependent nitroreductase-like"/>
    <property type="match status" value="1"/>
</dbReference>
<comment type="subcellular location">
    <subcellularLocation>
        <location evidence="1">Cytoplasm</location>
    </subcellularLocation>
</comment>
<evidence type="ECO:0000256" key="3">
    <source>
        <dbReference type="ARBA" id="ARBA00023002"/>
    </source>
</evidence>
<dbReference type="EMBL" id="VTPX01000025">
    <property type="protein sequence ID" value="KAA0015242.1"/>
    <property type="molecule type" value="Genomic_DNA"/>
</dbReference>
<keyword evidence="2" id="KW-0963">Cytoplasm</keyword>
<evidence type="ECO:0000256" key="1">
    <source>
        <dbReference type="ARBA" id="ARBA00004496"/>
    </source>
</evidence>
<evidence type="ECO:0000313" key="5">
    <source>
        <dbReference type="EMBL" id="KAA0015242.1"/>
    </source>
</evidence>
<dbReference type="FunFam" id="3.40.109.10:FF:000001">
    <property type="entry name" value="Nitroreductase family"/>
    <property type="match status" value="1"/>
</dbReference>
<comment type="caution">
    <text evidence="5">The sequence shown here is derived from an EMBL/GenBank/DDBJ whole genome shotgun (WGS) entry which is preliminary data.</text>
</comment>
<keyword evidence="3" id="KW-0560">Oxidoreductase</keyword>
<reference evidence="5 6" key="1">
    <citation type="submission" date="2019-08" db="EMBL/GenBank/DDBJ databases">
        <title>Bioinformatics analysis of the strain L3 and L5.</title>
        <authorList>
            <person name="Li X."/>
        </authorList>
    </citation>
    <scope>NUCLEOTIDE SEQUENCE [LARGE SCALE GENOMIC DNA]</scope>
    <source>
        <strain evidence="5 6">L3</strain>
    </source>
</reference>
<name>A0A640W9X7_9GAMM</name>
<evidence type="ECO:0000313" key="6">
    <source>
        <dbReference type="Proteomes" id="UP000466024"/>
    </source>
</evidence>
<dbReference type="Pfam" id="PF00881">
    <property type="entry name" value="Nitroreductase"/>
    <property type="match status" value="1"/>
</dbReference>
<sequence length="197" mass="22213">MIIDTFAKRRSQYALGRQHAYGQAQIEQIVRDAVRQAPSPFNCQSARVVVLFAGEHERLWAIVKSALAAIVDRESVQLSFDKIDTSFAAGIGTVLFFEDKTVIQSMQRQWPQYAENFPTWSEQSSGMAQFAVWTALAEADLGASLQHYNPLIDEAVRAQWALPHSWSLRAQMPFGSNQGPLPEKAFMKDTERFRSFG</sequence>
<dbReference type="GO" id="GO:0005737">
    <property type="term" value="C:cytoplasm"/>
    <property type="evidence" value="ECO:0007669"/>
    <property type="project" value="UniProtKB-SubCell"/>
</dbReference>
<gene>
    <name evidence="5" type="ORF">F0A16_21205</name>
</gene>
<dbReference type="AlphaFoldDB" id="A0A640W9X7"/>
<dbReference type="PANTHER" id="PTHR43035:SF1">
    <property type="entry name" value="FATTY ACID REPRESSION MUTANT PROTEIN 2-RELATED"/>
    <property type="match status" value="1"/>
</dbReference>
<protein>
    <submittedName>
        <fullName evidence="5">Nitroreductase family protein</fullName>
    </submittedName>
</protein>